<reference evidence="2 3" key="1">
    <citation type="submission" date="2023-05" db="EMBL/GenBank/DDBJ databases">
        <title>B98-5 Cell Line De Novo Hybrid Assembly: An Optical Mapping Approach.</title>
        <authorList>
            <person name="Kananen K."/>
            <person name="Auerbach J.A."/>
            <person name="Kautto E."/>
            <person name="Blachly J.S."/>
        </authorList>
    </citation>
    <scope>NUCLEOTIDE SEQUENCE [LARGE SCALE GENOMIC DNA]</scope>
    <source>
        <strain evidence="2">B95-8</strain>
        <tissue evidence="2">Cell line</tissue>
    </source>
</reference>
<feature type="region of interest" description="Disordered" evidence="1">
    <location>
        <begin position="114"/>
        <end position="188"/>
    </location>
</feature>
<organism evidence="2 3">
    <name type="scientific">Saguinus oedipus</name>
    <name type="common">Cotton-top tamarin</name>
    <name type="synonym">Oedipomidas oedipus</name>
    <dbReference type="NCBI Taxonomy" id="9490"/>
    <lineage>
        <taxon>Eukaryota</taxon>
        <taxon>Metazoa</taxon>
        <taxon>Chordata</taxon>
        <taxon>Craniata</taxon>
        <taxon>Vertebrata</taxon>
        <taxon>Euteleostomi</taxon>
        <taxon>Mammalia</taxon>
        <taxon>Eutheria</taxon>
        <taxon>Euarchontoglires</taxon>
        <taxon>Primates</taxon>
        <taxon>Haplorrhini</taxon>
        <taxon>Platyrrhini</taxon>
        <taxon>Cebidae</taxon>
        <taxon>Callitrichinae</taxon>
        <taxon>Saguinus</taxon>
    </lineage>
</organism>
<gene>
    <name evidence="2" type="ORF">P7K49_013997</name>
</gene>
<evidence type="ECO:0000313" key="3">
    <source>
        <dbReference type="Proteomes" id="UP001266305"/>
    </source>
</evidence>
<sequence>MRGARMFPVPRADPRPSRSSRSSHSPGPQAQGALRRRDASGLWHQPLPKQRPRPPLPREGASASPPPAPPPARSSRAADVIAFGAPAWDLDALRGAHGGGRSVWPSRAPLCSRPLRTALSAPPPGPHSQSGDRLRRSPGSCDAADSATCREPPGGAPAHAGLEGREGGPGEDEEAPRRAREKTEMPFP</sequence>
<accession>A0ABQ9VKL4</accession>
<dbReference type="Proteomes" id="UP001266305">
    <property type="component" value="Unassembled WGS sequence"/>
</dbReference>
<feature type="compositionally biased region" description="Low complexity" evidence="1">
    <location>
        <begin position="17"/>
        <end position="28"/>
    </location>
</feature>
<name>A0ABQ9VKL4_SAGOE</name>
<protein>
    <submittedName>
        <fullName evidence="2">Uncharacterized protein</fullName>
    </submittedName>
</protein>
<proteinExistence type="predicted"/>
<dbReference type="EMBL" id="JASSZA010000006">
    <property type="protein sequence ID" value="KAK2108832.1"/>
    <property type="molecule type" value="Genomic_DNA"/>
</dbReference>
<feature type="compositionally biased region" description="Basic and acidic residues" evidence="1">
    <location>
        <begin position="175"/>
        <end position="188"/>
    </location>
</feature>
<evidence type="ECO:0000313" key="2">
    <source>
        <dbReference type="EMBL" id="KAK2108832.1"/>
    </source>
</evidence>
<comment type="caution">
    <text evidence="2">The sequence shown here is derived from an EMBL/GenBank/DDBJ whole genome shotgun (WGS) entry which is preliminary data.</text>
</comment>
<keyword evidence="3" id="KW-1185">Reference proteome</keyword>
<feature type="region of interest" description="Disordered" evidence="1">
    <location>
        <begin position="1"/>
        <end position="78"/>
    </location>
</feature>
<evidence type="ECO:0000256" key="1">
    <source>
        <dbReference type="SAM" id="MobiDB-lite"/>
    </source>
</evidence>